<name>A0A9D4RD29_DREPO</name>
<evidence type="ECO:0000313" key="2">
    <source>
        <dbReference type="Proteomes" id="UP000828390"/>
    </source>
</evidence>
<reference evidence="1" key="2">
    <citation type="submission" date="2020-11" db="EMBL/GenBank/DDBJ databases">
        <authorList>
            <person name="McCartney M.A."/>
            <person name="Auch B."/>
            <person name="Kono T."/>
            <person name="Mallez S."/>
            <person name="Becker A."/>
            <person name="Gohl D.M."/>
            <person name="Silverstein K.A.T."/>
            <person name="Koren S."/>
            <person name="Bechman K.B."/>
            <person name="Herman A."/>
            <person name="Abrahante J.E."/>
            <person name="Garbe J."/>
        </authorList>
    </citation>
    <scope>NUCLEOTIDE SEQUENCE</scope>
    <source>
        <strain evidence="1">Duluth1</strain>
        <tissue evidence="1">Whole animal</tissue>
    </source>
</reference>
<dbReference type="AlphaFoldDB" id="A0A9D4RD29"/>
<reference evidence="1" key="1">
    <citation type="journal article" date="2019" name="bioRxiv">
        <title>The Genome of the Zebra Mussel, Dreissena polymorpha: A Resource for Invasive Species Research.</title>
        <authorList>
            <person name="McCartney M.A."/>
            <person name="Auch B."/>
            <person name="Kono T."/>
            <person name="Mallez S."/>
            <person name="Zhang Y."/>
            <person name="Obille A."/>
            <person name="Becker A."/>
            <person name="Abrahante J.E."/>
            <person name="Garbe J."/>
            <person name="Badalamenti J.P."/>
            <person name="Herman A."/>
            <person name="Mangelson H."/>
            <person name="Liachko I."/>
            <person name="Sullivan S."/>
            <person name="Sone E.D."/>
            <person name="Koren S."/>
            <person name="Silverstein K.A.T."/>
            <person name="Beckman K.B."/>
            <person name="Gohl D.M."/>
        </authorList>
    </citation>
    <scope>NUCLEOTIDE SEQUENCE</scope>
    <source>
        <strain evidence="1">Duluth1</strain>
        <tissue evidence="1">Whole animal</tissue>
    </source>
</reference>
<gene>
    <name evidence="1" type="ORF">DPMN_026994</name>
</gene>
<organism evidence="1 2">
    <name type="scientific">Dreissena polymorpha</name>
    <name type="common">Zebra mussel</name>
    <name type="synonym">Mytilus polymorpha</name>
    <dbReference type="NCBI Taxonomy" id="45954"/>
    <lineage>
        <taxon>Eukaryota</taxon>
        <taxon>Metazoa</taxon>
        <taxon>Spiralia</taxon>
        <taxon>Lophotrochozoa</taxon>
        <taxon>Mollusca</taxon>
        <taxon>Bivalvia</taxon>
        <taxon>Autobranchia</taxon>
        <taxon>Heteroconchia</taxon>
        <taxon>Euheterodonta</taxon>
        <taxon>Imparidentia</taxon>
        <taxon>Neoheterodontei</taxon>
        <taxon>Myida</taxon>
        <taxon>Dreissenoidea</taxon>
        <taxon>Dreissenidae</taxon>
        <taxon>Dreissena</taxon>
    </lineage>
</organism>
<protein>
    <submittedName>
        <fullName evidence="1">Uncharacterized protein</fullName>
    </submittedName>
</protein>
<keyword evidence="2" id="KW-1185">Reference proteome</keyword>
<evidence type="ECO:0000313" key="1">
    <source>
        <dbReference type="EMBL" id="KAH3863986.1"/>
    </source>
</evidence>
<proteinExistence type="predicted"/>
<comment type="caution">
    <text evidence="1">The sequence shown here is derived from an EMBL/GenBank/DDBJ whole genome shotgun (WGS) entry which is preliminary data.</text>
</comment>
<dbReference type="Proteomes" id="UP000828390">
    <property type="component" value="Unassembled WGS sequence"/>
</dbReference>
<sequence length="152" mass="17145">MFRLRRVSALLNSQCEAEYNQKDEYNTRSYQAMKVLQTFILVVMAMMHSEADEGDPCLKLTDCECGDVCVNELDTNCKGPEDACICKPGCVVFDLFINPGTTRSVYGNRCHCPTSPEHLIRPTRRLAACSRAAWRGQPDDTHAFVNNKKCFP</sequence>
<dbReference type="EMBL" id="JAIWYP010000002">
    <property type="protein sequence ID" value="KAH3863986.1"/>
    <property type="molecule type" value="Genomic_DNA"/>
</dbReference>
<accession>A0A9D4RD29</accession>